<dbReference type="STRING" id="1121393.SAMN02745216_02352"/>
<keyword evidence="2" id="KW-1185">Reference proteome</keyword>
<name>A0A1M6MG88_9BACT</name>
<reference evidence="2" key="1">
    <citation type="submission" date="2016-11" db="EMBL/GenBank/DDBJ databases">
        <authorList>
            <person name="Varghese N."/>
            <person name="Submissions S."/>
        </authorList>
    </citation>
    <scope>NUCLEOTIDE SEQUENCE [LARGE SCALE GENOMIC DNA]</scope>
    <source>
        <strain evidence="2">DSM 16219</strain>
    </source>
</reference>
<dbReference type="EMBL" id="FQZU01000012">
    <property type="protein sequence ID" value="SHJ82458.1"/>
    <property type="molecule type" value="Genomic_DNA"/>
</dbReference>
<dbReference type="Proteomes" id="UP000183994">
    <property type="component" value="Unassembled WGS sequence"/>
</dbReference>
<gene>
    <name evidence="1" type="ORF">SAMN02745216_02352</name>
</gene>
<dbReference type="RefSeq" id="WP_139264708.1">
    <property type="nucleotide sequence ID" value="NZ_FQZU01000012.1"/>
</dbReference>
<evidence type="ECO:0000313" key="1">
    <source>
        <dbReference type="EMBL" id="SHJ82458.1"/>
    </source>
</evidence>
<dbReference type="AlphaFoldDB" id="A0A1M6MG88"/>
<evidence type="ECO:0008006" key="3">
    <source>
        <dbReference type="Google" id="ProtNLM"/>
    </source>
</evidence>
<accession>A0A1M6MG88</accession>
<proteinExistence type="predicted"/>
<dbReference type="PROSITE" id="PS51257">
    <property type="entry name" value="PROKAR_LIPOPROTEIN"/>
    <property type="match status" value="1"/>
</dbReference>
<protein>
    <recommendedName>
        <fullName evidence="3">Lipoprotein</fullName>
    </recommendedName>
</protein>
<evidence type="ECO:0000313" key="2">
    <source>
        <dbReference type="Proteomes" id="UP000183994"/>
    </source>
</evidence>
<organism evidence="1 2">
    <name type="scientific">Desulfatibacillum alkenivorans DSM 16219</name>
    <dbReference type="NCBI Taxonomy" id="1121393"/>
    <lineage>
        <taxon>Bacteria</taxon>
        <taxon>Pseudomonadati</taxon>
        <taxon>Thermodesulfobacteriota</taxon>
        <taxon>Desulfobacteria</taxon>
        <taxon>Desulfobacterales</taxon>
        <taxon>Desulfatibacillaceae</taxon>
        <taxon>Desulfatibacillum</taxon>
    </lineage>
</organism>
<sequence>MKRFFLIILASFILLGCAVKQGAIILGDEKAHVFHWNGSEILLPPPEWAASSQYIDPRLKKYINTMTPPGGAQCVYWGQDPAHVEKGPDGSYSFRLAIGLCLPAPEGSARKVFSQIQTQYRNEWDEYLKKHPDVFKEIEKDVSEALRKYILTSIELETGKPAMLGMIIDQPNAVSNLMKMPINLSIQGRNHPVDCLLSTTSILVNENILTVYVQSTSNEKISDAEWVIAKTREWVDQILKANGEKGLEPQENC</sequence>